<organism evidence="2 3">
    <name type="scientific">Bellilinea caldifistulae</name>
    <dbReference type="NCBI Taxonomy" id="360411"/>
    <lineage>
        <taxon>Bacteria</taxon>
        <taxon>Bacillati</taxon>
        <taxon>Chloroflexota</taxon>
        <taxon>Anaerolineae</taxon>
        <taxon>Anaerolineales</taxon>
        <taxon>Anaerolineaceae</taxon>
        <taxon>Bellilinea</taxon>
    </lineage>
</organism>
<reference evidence="2 3" key="1">
    <citation type="submission" date="2015-07" db="EMBL/GenBank/DDBJ databases">
        <title>Draft genome of Bellilinea caldifistulae DSM 17877.</title>
        <authorList>
            <person name="Hemp J."/>
            <person name="Ward L.M."/>
            <person name="Pace L.A."/>
            <person name="Fischer W.W."/>
        </authorList>
    </citation>
    <scope>NUCLEOTIDE SEQUENCE [LARGE SCALE GENOMIC DNA]</scope>
    <source>
        <strain evidence="2 3">GOMI-1</strain>
    </source>
</reference>
<evidence type="ECO:0008006" key="4">
    <source>
        <dbReference type="Google" id="ProtNLM"/>
    </source>
</evidence>
<proteinExistence type="predicted"/>
<dbReference type="AlphaFoldDB" id="A0A0P6X225"/>
<sequence length="70" mass="7673">MEIQEIELTIHPNGKVEISVRGVKGNTCLEITQALEEALGNHILERKMTAESQEPPIGNSNLIPPLEIKG</sequence>
<dbReference type="InterPro" id="IPR021375">
    <property type="entry name" value="DUF2997"/>
</dbReference>
<dbReference type="EMBL" id="LGHJ01000016">
    <property type="protein sequence ID" value="KPL75004.1"/>
    <property type="molecule type" value="Genomic_DNA"/>
</dbReference>
<name>A0A0P6X225_9CHLR</name>
<comment type="caution">
    <text evidence="2">The sequence shown here is derived from an EMBL/GenBank/DDBJ whole genome shotgun (WGS) entry which is preliminary data.</text>
</comment>
<evidence type="ECO:0000313" key="2">
    <source>
        <dbReference type="EMBL" id="KPL75004.1"/>
    </source>
</evidence>
<accession>A0A0P6X225</accession>
<evidence type="ECO:0000313" key="3">
    <source>
        <dbReference type="Proteomes" id="UP000050514"/>
    </source>
</evidence>
<dbReference type="STRING" id="360411.AC812_10900"/>
<evidence type="ECO:0000256" key="1">
    <source>
        <dbReference type="SAM" id="MobiDB-lite"/>
    </source>
</evidence>
<dbReference type="Pfam" id="PF11211">
    <property type="entry name" value="DUF2997"/>
    <property type="match status" value="1"/>
</dbReference>
<dbReference type="Proteomes" id="UP000050514">
    <property type="component" value="Unassembled WGS sequence"/>
</dbReference>
<protein>
    <recommendedName>
        <fullName evidence="4">DUF2997 domain-containing protein</fullName>
    </recommendedName>
</protein>
<gene>
    <name evidence="2" type="ORF">AC812_10900</name>
</gene>
<feature type="region of interest" description="Disordered" evidence="1">
    <location>
        <begin position="49"/>
        <end position="70"/>
    </location>
</feature>
<keyword evidence="3" id="KW-1185">Reference proteome</keyword>
<dbReference type="RefSeq" id="WP_061916131.1">
    <property type="nucleotide sequence ID" value="NZ_DF967971.1"/>
</dbReference>
<dbReference type="OrthoDB" id="4290456at2"/>